<keyword evidence="2" id="KW-0732">Signal</keyword>
<keyword evidence="4" id="KW-1185">Reference proteome</keyword>
<feature type="compositionally biased region" description="Polar residues" evidence="1">
    <location>
        <begin position="67"/>
        <end position="78"/>
    </location>
</feature>
<organism evidence="3 4">
    <name type="scientific">Pleuronectes platessa</name>
    <name type="common">European plaice</name>
    <dbReference type="NCBI Taxonomy" id="8262"/>
    <lineage>
        <taxon>Eukaryota</taxon>
        <taxon>Metazoa</taxon>
        <taxon>Chordata</taxon>
        <taxon>Craniata</taxon>
        <taxon>Vertebrata</taxon>
        <taxon>Euteleostomi</taxon>
        <taxon>Actinopterygii</taxon>
        <taxon>Neopterygii</taxon>
        <taxon>Teleostei</taxon>
        <taxon>Neoteleostei</taxon>
        <taxon>Acanthomorphata</taxon>
        <taxon>Carangaria</taxon>
        <taxon>Pleuronectiformes</taxon>
        <taxon>Pleuronectoidei</taxon>
        <taxon>Pleuronectidae</taxon>
        <taxon>Pleuronectes</taxon>
    </lineage>
</organism>
<dbReference type="Proteomes" id="UP001153269">
    <property type="component" value="Unassembled WGS sequence"/>
</dbReference>
<dbReference type="EMBL" id="CADEAL010003951">
    <property type="protein sequence ID" value="CAB1447579.1"/>
    <property type="molecule type" value="Genomic_DNA"/>
</dbReference>
<feature type="signal peptide" evidence="2">
    <location>
        <begin position="1"/>
        <end position="19"/>
    </location>
</feature>
<proteinExistence type="predicted"/>
<evidence type="ECO:0000256" key="1">
    <source>
        <dbReference type="SAM" id="MobiDB-lite"/>
    </source>
</evidence>
<evidence type="ECO:0000313" key="4">
    <source>
        <dbReference type="Proteomes" id="UP001153269"/>
    </source>
</evidence>
<dbReference type="AlphaFoldDB" id="A0A9N7Z2M6"/>
<name>A0A9N7Z2M6_PLEPL</name>
<comment type="caution">
    <text evidence="3">The sequence shown here is derived from an EMBL/GenBank/DDBJ whole genome shotgun (WGS) entry which is preliminary data.</text>
</comment>
<protein>
    <submittedName>
        <fullName evidence="3">Uncharacterized protein</fullName>
    </submittedName>
</protein>
<reference evidence="3" key="1">
    <citation type="submission" date="2020-03" db="EMBL/GenBank/DDBJ databases">
        <authorList>
            <person name="Weist P."/>
        </authorList>
    </citation>
    <scope>NUCLEOTIDE SEQUENCE</scope>
</reference>
<feature type="chain" id="PRO_5040210986" evidence="2">
    <location>
        <begin position="20"/>
        <end position="166"/>
    </location>
</feature>
<accession>A0A9N7Z2M6</accession>
<gene>
    <name evidence="3" type="ORF">PLEPLA_LOCUS35262</name>
</gene>
<feature type="region of interest" description="Disordered" evidence="1">
    <location>
        <begin position="57"/>
        <end position="166"/>
    </location>
</feature>
<evidence type="ECO:0000313" key="3">
    <source>
        <dbReference type="EMBL" id="CAB1447579.1"/>
    </source>
</evidence>
<evidence type="ECO:0000256" key="2">
    <source>
        <dbReference type="SAM" id="SignalP"/>
    </source>
</evidence>
<sequence>MGIRCGALWGGWWWRGGVGWGVYGGRLDGPGGREGKESKRKAWKKLACSVTPGRSERAAAGRCIKTKTGTAQRKQTQRAPVKVMKRKKTAGKEKERSRPRRNAGRGGETGNHGPANPRIETNCEKKKWEGVFPKGTAERRARREKKKCRNGWAVARDGNTDGPAPK</sequence>